<proteinExistence type="predicted"/>
<keyword evidence="1" id="KW-0472">Membrane</keyword>
<dbReference type="HOGENOM" id="CLU_1336727_0_0_11"/>
<accession>C0W2N9</accession>
<name>C0W2N9_9ACTO</name>
<comment type="caution">
    <text evidence="2">The sequence shown here is derived from an EMBL/GenBank/DDBJ whole genome shotgun (WGS) entry which is preliminary data.</text>
</comment>
<dbReference type="EMBL" id="ACFH01000007">
    <property type="protein sequence ID" value="EEH67008.1"/>
    <property type="molecule type" value="Genomic_DNA"/>
</dbReference>
<dbReference type="STRING" id="103621.GCA_001067145_01225"/>
<feature type="transmembrane region" description="Helical" evidence="1">
    <location>
        <begin position="78"/>
        <end position="99"/>
    </location>
</feature>
<protein>
    <submittedName>
        <fullName evidence="2">Uncharacterized protein</fullName>
    </submittedName>
</protein>
<organism evidence="2 3">
    <name type="scientific">Actinomyces urogenitalis DSM 15434</name>
    <dbReference type="NCBI Taxonomy" id="525246"/>
    <lineage>
        <taxon>Bacteria</taxon>
        <taxon>Bacillati</taxon>
        <taxon>Actinomycetota</taxon>
        <taxon>Actinomycetes</taxon>
        <taxon>Actinomycetales</taxon>
        <taxon>Actinomycetaceae</taxon>
        <taxon>Actinomyces</taxon>
    </lineage>
</organism>
<dbReference type="OrthoDB" id="4466711at2"/>
<dbReference type="RefSeq" id="WP_006549433.1">
    <property type="nucleotide sequence ID" value="NZ_DS999576.1"/>
</dbReference>
<keyword evidence="1" id="KW-1133">Transmembrane helix</keyword>
<feature type="transmembrane region" description="Helical" evidence="1">
    <location>
        <begin position="51"/>
        <end position="71"/>
    </location>
</feature>
<feature type="transmembrane region" description="Helical" evidence="1">
    <location>
        <begin position="138"/>
        <end position="159"/>
    </location>
</feature>
<dbReference type="Proteomes" id="UP000004778">
    <property type="component" value="Unassembled WGS sequence"/>
</dbReference>
<evidence type="ECO:0000256" key="1">
    <source>
        <dbReference type="SAM" id="Phobius"/>
    </source>
</evidence>
<evidence type="ECO:0000313" key="2">
    <source>
        <dbReference type="EMBL" id="EEH67008.1"/>
    </source>
</evidence>
<keyword evidence="1" id="KW-0812">Transmembrane</keyword>
<feature type="transmembrane region" description="Helical" evidence="1">
    <location>
        <begin position="111"/>
        <end position="131"/>
    </location>
</feature>
<dbReference type="eggNOG" id="ENOG5031UIJ">
    <property type="taxonomic scope" value="Bacteria"/>
</dbReference>
<evidence type="ECO:0000313" key="3">
    <source>
        <dbReference type="Proteomes" id="UP000004778"/>
    </source>
</evidence>
<gene>
    <name evidence="2" type="ORF">HMPREF0058_0133</name>
</gene>
<keyword evidence="3" id="KW-1185">Reference proteome</keyword>
<reference evidence="2 3" key="1">
    <citation type="submission" date="2009-01" db="EMBL/GenBank/DDBJ databases">
        <authorList>
            <person name="Qin X."/>
            <person name="Bachman B."/>
            <person name="Battles P."/>
            <person name="Bell A."/>
            <person name="Bess C."/>
            <person name="Bickham C."/>
            <person name="Chaboub L."/>
            <person name="Chen D."/>
            <person name="Coyle M."/>
            <person name="Deiros D.R."/>
            <person name="Dinh H."/>
            <person name="Forbes L."/>
            <person name="Fowler G."/>
            <person name="Francisco L."/>
            <person name="Fu Q."/>
            <person name="Gubbala S."/>
            <person name="Hale W."/>
            <person name="Han Y."/>
            <person name="Hemphill L."/>
            <person name="Highlander S.K."/>
            <person name="Hirani K."/>
            <person name="Hogues M."/>
            <person name="Jackson L."/>
            <person name="Jakkamsetti A."/>
            <person name="Javaid M."/>
            <person name="Jiang H."/>
            <person name="Korchina V."/>
            <person name="Kovar C."/>
            <person name="Lara F."/>
            <person name="Lee S."/>
            <person name="Mata R."/>
            <person name="Mathew T."/>
            <person name="Moen C."/>
            <person name="Morales K."/>
            <person name="Munidasa M."/>
            <person name="Nazareth L."/>
            <person name="Ngo R."/>
            <person name="Nguyen L."/>
            <person name="Okwuonu G."/>
            <person name="Ongeri F."/>
            <person name="Patil S."/>
            <person name="Petrosino J."/>
            <person name="Pham C."/>
            <person name="Pham P."/>
            <person name="Pu L.-L."/>
            <person name="Puazo M."/>
            <person name="Raj R."/>
            <person name="Reid J."/>
            <person name="Rouhana J."/>
            <person name="Saada N."/>
            <person name="Shang Y."/>
            <person name="Simmons D."/>
            <person name="Thornton R."/>
            <person name="Warren J."/>
            <person name="Weissenberger G."/>
            <person name="Zhang J."/>
            <person name="Zhang L."/>
            <person name="Zhou C."/>
            <person name="Zhu D."/>
            <person name="Muzny D."/>
            <person name="Worley K."/>
            <person name="Gibbs R."/>
        </authorList>
    </citation>
    <scope>NUCLEOTIDE SEQUENCE [LARGE SCALE GENOMIC DNA]</scope>
    <source>
        <strain evidence="2 3">DSM 15434</strain>
    </source>
</reference>
<sequence length="210" mass="22455">MRTSRLQGRPWLSLVLVCTGLALVSLASNWVSVSELEGQIQVFSFLRKTVSKLVNCGTVWAGIGVFAGWLMSRPTISVVAAVLAAEGTLAFHYGLGQLVGMYNVGIWAENTHWFILGVLACAPLGLVGWVARRPGWPGLVAGLVVPVGAVAEPWVRTWLLQPSFLPWPERWAGVACGLVLTVAGLAGAWLVTRKKILAGRAGKAHPQAPR</sequence>
<feature type="transmembrane region" description="Helical" evidence="1">
    <location>
        <begin position="171"/>
        <end position="191"/>
    </location>
</feature>
<dbReference type="AlphaFoldDB" id="C0W2N9"/>